<organism evidence="3 4">
    <name type="scientific">Ramalina farinacea</name>
    <dbReference type="NCBI Taxonomy" id="258253"/>
    <lineage>
        <taxon>Eukaryota</taxon>
        <taxon>Fungi</taxon>
        <taxon>Dikarya</taxon>
        <taxon>Ascomycota</taxon>
        <taxon>Pezizomycotina</taxon>
        <taxon>Lecanoromycetes</taxon>
        <taxon>OSLEUM clade</taxon>
        <taxon>Lecanoromycetidae</taxon>
        <taxon>Lecanorales</taxon>
        <taxon>Lecanorineae</taxon>
        <taxon>Ramalinaceae</taxon>
        <taxon>Ramalina</taxon>
    </lineage>
</organism>
<evidence type="ECO:0000256" key="1">
    <source>
        <dbReference type="SAM" id="MobiDB-lite"/>
    </source>
</evidence>
<dbReference type="PANTHER" id="PTHR12039">
    <property type="entry name" value="NICOTINAMIDE MONONUCLEOTIDE ADENYLYLTRANSFERASE"/>
    <property type="match status" value="1"/>
</dbReference>
<dbReference type="EMBL" id="JAPUFD010000010">
    <property type="protein sequence ID" value="MDI1489658.1"/>
    <property type="molecule type" value="Genomic_DNA"/>
</dbReference>
<keyword evidence="3" id="KW-0548">Nucleotidyltransferase</keyword>
<dbReference type="GO" id="GO:0000309">
    <property type="term" value="F:nicotinamide-nucleotide adenylyltransferase activity"/>
    <property type="evidence" value="ECO:0007669"/>
    <property type="project" value="UniProtKB-EC"/>
</dbReference>
<dbReference type="GO" id="GO:0004515">
    <property type="term" value="F:nicotinate-nucleotide adenylyltransferase activity"/>
    <property type="evidence" value="ECO:0007669"/>
    <property type="project" value="TreeGrafter"/>
</dbReference>
<dbReference type="InterPro" id="IPR051182">
    <property type="entry name" value="Euk_NMN_adenylyltrnsfrase"/>
</dbReference>
<reference evidence="3" key="1">
    <citation type="journal article" date="2023" name="Genome Biol. Evol.">
        <title>First Whole Genome Sequence and Flow Cytometry Genome Size Data for the Lichen-Forming Fungus Ramalina farinacea (Ascomycota).</title>
        <authorList>
            <person name="Llewellyn T."/>
            <person name="Mian S."/>
            <person name="Hill R."/>
            <person name="Leitch I.J."/>
            <person name="Gaya E."/>
        </authorList>
    </citation>
    <scope>NUCLEOTIDE SEQUENCE</scope>
    <source>
        <strain evidence="3">LIQ254RAFAR</strain>
    </source>
</reference>
<protein>
    <submittedName>
        <fullName evidence="3">Nicotinamide/nicotinic acid mononucleotide adenylyltransferase 1</fullName>
        <ecNumber evidence="3">2.7.7.1</ecNumber>
    </submittedName>
</protein>
<dbReference type="Pfam" id="PF01467">
    <property type="entry name" value="CTP_transf_like"/>
    <property type="match status" value="1"/>
</dbReference>
<evidence type="ECO:0000313" key="4">
    <source>
        <dbReference type="Proteomes" id="UP001161017"/>
    </source>
</evidence>
<feature type="region of interest" description="Disordered" evidence="1">
    <location>
        <begin position="221"/>
        <end position="268"/>
    </location>
</feature>
<feature type="domain" description="Cytidyltransferase-like" evidence="2">
    <location>
        <begin position="59"/>
        <end position="209"/>
    </location>
</feature>
<dbReference type="Gene3D" id="3.40.50.620">
    <property type="entry name" value="HUPs"/>
    <property type="match status" value="1"/>
</dbReference>
<dbReference type="InterPro" id="IPR004821">
    <property type="entry name" value="Cyt_trans-like"/>
</dbReference>
<proteinExistence type="predicted"/>
<keyword evidence="4" id="KW-1185">Reference proteome</keyword>
<name>A0AA43QNE2_9LECA</name>
<accession>A0AA43QNE2</accession>
<dbReference type="SUPFAM" id="SSF52374">
    <property type="entry name" value="Nucleotidylyl transferase"/>
    <property type="match status" value="1"/>
</dbReference>
<comment type="caution">
    <text evidence="3">The sequence shown here is derived from an EMBL/GenBank/DDBJ whole genome shotgun (WGS) entry which is preliminary data.</text>
</comment>
<dbReference type="GO" id="GO:0009435">
    <property type="term" value="P:NAD+ biosynthetic process"/>
    <property type="evidence" value="ECO:0007669"/>
    <property type="project" value="TreeGrafter"/>
</dbReference>
<keyword evidence="3" id="KW-0808">Transferase</keyword>
<evidence type="ECO:0000259" key="2">
    <source>
        <dbReference type="Pfam" id="PF01467"/>
    </source>
</evidence>
<evidence type="ECO:0000313" key="3">
    <source>
        <dbReference type="EMBL" id="MDI1489658.1"/>
    </source>
</evidence>
<dbReference type="Proteomes" id="UP001161017">
    <property type="component" value="Unassembled WGS sequence"/>
</dbReference>
<feature type="compositionally biased region" description="Polar residues" evidence="1">
    <location>
        <begin position="1"/>
        <end position="11"/>
    </location>
</feature>
<dbReference type="AlphaFoldDB" id="A0AA43QNE2"/>
<gene>
    <name evidence="3" type="primary">NMA1</name>
    <name evidence="3" type="ORF">OHK93_000855</name>
</gene>
<dbReference type="InterPro" id="IPR014729">
    <property type="entry name" value="Rossmann-like_a/b/a_fold"/>
</dbReference>
<dbReference type="EC" id="2.7.7.1" evidence="3"/>
<dbReference type="PANTHER" id="PTHR12039:SF0">
    <property type="entry name" value="NICOTINAMIDE-NUCLEOTIDE ADENYLYLTRANSFERASE"/>
    <property type="match status" value="1"/>
</dbReference>
<feature type="region of interest" description="Disordered" evidence="1">
    <location>
        <begin position="1"/>
        <end position="27"/>
    </location>
</feature>
<sequence length="268" mass="29239">MANNGSTTPNRVHQGLNPDPADASDFNDTMSTSMETYSFPHRKLSQKLVDPSKTPLVLVACGSFSPPTYLHLRMFEIAADYVRENTNFEIVGGYMSPVNSNYKKEGLESADMRVKMCMLATMGHDWLSVDDWEGLAPSYVPTAQVLDHFDAELRTIGGVETEDGKKKPVRVALLAGADLISTFGTPGVWSPQDLEHILDLIPTSVINFIYENELYNVKLPANGHERNPSGSKKPTPFPSPRPSPRIDGKNESVNGADEGVDGAKQGTG</sequence>